<evidence type="ECO:0000313" key="1">
    <source>
        <dbReference type="EMBL" id="KAF3834315.1"/>
    </source>
</evidence>
<dbReference type="Proteomes" id="UP000518266">
    <property type="component" value="Unassembled WGS sequence"/>
</dbReference>
<dbReference type="OrthoDB" id="271881at2759"/>
<keyword evidence="2" id="KW-1185">Reference proteome</keyword>
<comment type="caution">
    <text evidence="1">The sequence shown here is derived from an EMBL/GenBank/DDBJ whole genome shotgun (WGS) entry which is preliminary data.</text>
</comment>
<proteinExistence type="predicted"/>
<name>A0A7J5XBF9_DISMA</name>
<dbReference type="GO" id="GO:0007005">
    <property type="term" value="P:mitochondrion organization"/>
    <property type="evidence" value="ECO:0007669"/>
    <property type="project" value="InterPro"/>
</dbReference>
<sequence>MCFCTHFVPPPTPDPHEGAVPPAELHLRDGEHGQPQLLLLPPHCEGGLGRRPSAPAAFPYLNYDPSLWYHSSSVLALALDALTLPYRLHRDSVPMWQMADSLAVSGRKVVAAYGAVPLPMMQGSSLPDALTACTEALPWKPLSAALNLTTGDYMASGRRSKATRDRG</sequence>
<protein>
    <submittedName>
        <fullName evidence="1">Uncharacterized protein</fullName>
    </submittedName>
</protein>
<gene>
    <name evidence="1" type="ORF">F7725_025519</name>
</gene>
<reference evidence="1 2" key="1">
    <citation type="submission" date="2020-03" db="EMBL/GenBank/DDBJ databases">
        <title>Dissostichus mawsoni Genome sequencing and assembly.</title>
        <authorList>
            <person name="Park H."/>
        </authorList>
    </citation>
    <scope>NUCLEOTIDE SEQUENCE [LARGE SCALE GENOMIC DNA]</scope>
    <source>
        <strain evidence="1">DM0001</strain>
        <tissue evidence="1">Muscle</tissue>
    </source>
</reference>
<dbReference type="AlphaFoldDB" id="A0A7J5XBF9"/>
<evidence type="ECO:0000313" key="2">
    <source>
        <dbReference type="Proteomes" id="UP000518266"/>
    </source>
</evidence>
<accession>A0A7J5XBF9</accession>
<dbReference type="GO" id="GO:0005739">
    <property type="term" value="C:mitochondrion"/>
    <property type="evidence" value="ECO:0007669"/>
    <property type="project" value="TreeGrafter"/>
</dbReference>
<organism evidence="1 2">
    <name type="scientific">Dissostichus mawsoni</name>
    <name type="common">Antarctic cod</name>
    <dbReference type="NCBI Taxonomy" id="36200"/>
    <lineage>
        <taxon>Eukaryota</taxon>
        <taxon>Metazoa</taxon>
        <taxon>Chordata</taxon>
        <taxon>Craniata</taxon>
        <taxon>Vertebrata</taxon>
        <taxon>Euteleostomi</taxon>
        <taxon>Actinopterygii</taxon>
        <taxon>Neopterygii</taxon>
        <taxon>Teleostei</taxon>
        <taxon>Neoteleostei</taxon>
        <taxon>Acanthomorphata</taxon>
        <taxon>Eupercaria</taxon>
        <taxon>Perciformes</taxon>
        <taxon>Notothenioidei</taxon>
        <taxon>Nototheniidae</taxon>
        <taxon>Dissostichus</taxon>
    </lineage>
</organism>
<dbReference type="EMBL" id="JAAKFY010000026">
    <property type="protein sequence ID" value="KAF3834315.1"/>
    <property type="molecule type" value="Genomic_DNA"/>
</dbReference>
<dbReference type="PANTHER" id="PTHR13391:SF0">
    <property type="entry name" value="PROTEIN MISATO HOMOLOG 1"/>
    <property type="match status" value="1"/>
</dbReference>
<dbReference type="PANTHER" id="PTHR13391">
    <property type="entry name" value="MITOCHONDRIAL DISTRIBUTION REGULATOR MISATO"/>
    <property type="match status" value="1"/>
</dbReference>
<dbReference type="InterPro" id="IPR049942">
    <property type="entry name" value="DML1/Misato"/>
</dbReference>